<evidence type="ECO:0000259" key="2">
    <source>
        <dbReference type="Pfam" id="PF07727"/>
    </source>
</evidence>
<name>A0A3Q7FMH4_SOLLC</name>
<organism evidence="3">
    <name type="scientific">Solanum lycopersicum</name>
    <name type="common">Tomato</name>
    <name type="synonym">Lycopersicon esculentum</name>
    <dbReference type="NCBI Taxonomy" id="4081"/>
    <lineage>
        <taxon>Eukaryota</taxon>
        <taxon>Viridiplantae</taxon>
        <taxon>Streptophyta</taxon>
        <taxon>Embryophyta</taxon>
        <taxon>Tracheophyta</taxon>
        <taxon>Spermatophyta</taxon>
        <taxon>Magnoliopsida</taxon>
        <taxon>eudicotyledons</taxon>
        <taxon>Gunneridae</taxon>
        <taxon>Pentapetalae</taxon>
        <taxon>asterids</taxon>
        <taxon>lamiids</taxon>
        <taxon>Solanales</taxon>
        <taxon>Solanaceae</taxon>
        <taxon>Solanoideae</taxon>
        <taxon>Solaneae</taxon>
        <taxon>Solanum</taxon>
        <taxon>Solanum subgen. Lycopersicon</taxon>
    </lineage>
</organism>
<proteinExistence type="predicted"/>
<reference evidence="3" key="1">
    <citation type="journal article" date="2012" name="Nature">
        <title>The tomato genome sequence provides insights into fleshy fruit evolution.</title>
        <authorList>
            <consortium name="Tomato Genome Consortium"/>
        </authorList>
    </citation>
    <scope>NUCLEOTIDE SEQUENCE [LARGE SCALE GENOMIC DNA]</scope>
    <source>
        <strain evidence="3">cv. Heinz 1706</strain>
    </source>
</reference>
<reference evidence="3" key="2">
    <citation type="submission" date="2019-01" db="UniProtKB">
        <authorList>
            <consortium name="EnsemblPlants"/>
        </authorList>
    </citation>
    <scope>IDENTIFICATION</scope>
    <source>
        <strain evidence="3">cv. Heinz 1706</strain>
    </source>
</reference>
<dbReference type="EnsemblPlants" id="Solyc03g080165.1.1">
    <property type="protein sequence ID" value="Solyc03g080165.1.1"/>
    <property type="gene ID" value="Solyc03g080165.1"/>
</dbReference>
<dbReference type="STRING" id="4081.A0A3Q7FMH4"/>
<dbReference type="CDD" id="cd09272">
    <property type="entry name" value="RNase_HI_RT_Ty1"/>
    <property type="match status" value="1"/>
</dbReference>
<feature type="compositionally biased region" description="Polar residues" evidence="1">
    <location>
        <begin position="21"/>
        <end position="32"/>
    </location>
</feature>
<sequence>MSTSVSKSSELLEGAAFFSKKGSQPNNNGRVLNSNRSFHGGGSNSGGNHNGRVSSARGNRPQKREPVVCEFCNYNGHTKEQCYKLIGYPSDWPKNRRQGSSQFANQVGNYFSSCSDEAKNSSSYDTNQEVGGTAAQSSILPSFTPEQYQQILHLLNKTNDDSSPTIQTANVGTQRSISVNSGSVKWIIDTGASNHMASNSEILHTCHKMSQYADNKVHLPTRQIDLSNGMGKGIGREEQGLYILKSNSEKSAICGFTTRSGINQDKPFESSILWHRRLGHASMNIIRHSFKMKDLGELKFFLGIEVARSNEGIVMCQRKYALELVAETGMSGAKPASTPFEINQKLTSAEYDKHVSSKAEIGDEVLENHASYQKLVGKLLYLTMTRPDIAFVVLSQYMHCPKRSHMEAALRVVRYIKGTPGMGLMMPAGTTNQLMAYCDSDWGACVETRRSVTGYLVKFGGAVISWKSKKQETVSRSSAEAEFRSMAACTAELTWLFSFSSYILLLPWFENSGRLQL</sequence>
<dbReference type="AlphaFoldDB" id="A0A3Q7FMH4"/>
<dbReference type="PANTHER" id="PTHR11439:SF444">
    <property type="entry name" value="HELICASE ATP-BINDING DOMAIN-CONTAINING PROTEIN"/>
    <property type="match status" value="1"/>
</dbReference>
<dbReference type="InParanoid" id="A0A3Q7FMH4"/>
<accession>A0A3Q7FMH4</accession>
<dbReference type="PANTHER" id="PTHR11439">
    <property type="entry name" value="GAG-POL-RELATED RETROTRANSPOSON"/>
    <property type="match status" value="1"/>
</dbReference>
<dbReference type="InterPro" id="IPR013103">
    <property type="entry name" value="RVT_2"/>
</dbReference>
<feature type="compositionally biased region" description="Gly residues" evidence="1">
    <location>
        <begin position="39"/>
        <end position="49"/>
    </location>
</feature>
<evidence type="ECO:0000313" key="3">
    <source>
        <dbReference type="EnsemblPlants" id="Solyc03g080165.1.1"/>
    </source>
</evidence>
<dbReference type="Gramene" id="Solyc03g080165.1.1">
    <property type="protein sequence ID" value="Solyc03g080165.1.1"/>
    <property type="gene ID" value="Solyc03g080165.1"/>
</dbReference>
<feature type="region of interest" description="Disordered" evidence="1">
    <location>
        <begin position="18"/>
        <end position="61"/>
    </location>
</feature>
<dbReference type="SUPFAM" id="SSF56672">
    <property type="entry name" value="DNA/RNA polymerases"/>
    <property type="match status" value="1"/>
</dbReference>
<protein>
    <recommendedName>
        <fullName evidence="2">Reverse transcriptase Ty1/copia-type domain-containing protein</fullName>
    </recommendedName>
</protein>
<dbReference type="Pfam" id="PF07727">
    <property type="entry name" value="RVT_2"/>
    <property type="match status" value="1"/>
</dbReference>
<dbReference type="Proteomes" id="UP000004994">
    <property type="component" value="Chromosome 3"/>
</dbReference>
<dbReference type="InterPro" id="IPR043502">
    <property type="entry name" value="DNA/RNA_pol_sf"/>
</dbReference>
<keyword evidence="4" id="KW-1185">Reference proteome</keyword>
<evidence type="ECO:0000256" key="1">
    <source>
        <dbReference type="SAM" id="MobiDB-lite"/>
    </source>
</evidence>
<evidence type="ECO:0000313" key="4">
    <source>
        <dbReference type="Proteomes" id="UP000004994"/>
    </source>
</evidence>
<dbReference type="OMA" id="FESSILW"/>
<feature type="domain" description="Reverse transcriptase Ty1/copia-type" evidence="2">
    <location>
        <begin position="286"/>
        <end position="340"/>
    </location>
</feature>